<dbReference type="EMBL" id="CAJNOK010009713">
    <property type="protein sequence ID" value="CAF1096551.1"/>
    <property type="molecule type" value="Genomic_DNA"/>
</dbReference>
<organism evidence="5 8">
    <name type="scientific">Didymodactylos carnosus</name>
    <dbReference type="NCBI Taxonomy" id="1234261"/>
    <lineage>
        <taxon>Eukaryota</taxon>
        <taxon>Metazoa</taxon>
        <taxon>Spiralia</taxon>
        <taxon>Gnathifera</taxon>
        <taxon>Rotifera</taxon>
        <taxon>Eurotatoria</taxon>
        <taxon>Bdelloidea</taxon>
        <taxon>Philodinida</taxon>
        <taxon>Philodinidae</taxon>
        <taxon>Didymodactylos</taxon>
    </lineage>
</organism>
<dbReference type="EMBL" id="CAJNOQ010014211">
    <property type="protein sequence ID" value="CAF1337107.1"/>
    <property type="molecule type" value="Genomic_DNA"/>
</dbReference>
<dbReference type="Pfam" id="PF13424">
    <property type="entry name" value="TPR_12"/>
    <property type="match status" value="2"/>
</dbReference>
<dbReference type="Proteomes" id="UP000681722">
    <property type="component" value="Unassembled WGS sequence"/>
</dbReference>
<dbReference type="InterPro" id="IPR019734">
    <property type="entry name" value="TPR_rpt"/>
</dbReference>
<evidence type="ECO:0000256" key="3">
    <source>
        <dbReference type="PROSITE-ProRule" id="PRU00339"/>
    </source>
</evidence>
<evidence type="ECO:0000313" key="5">
    <source>
        <dbReference type="EMBL" id="CAF1337107.1"/>
    </source>
</evidence>
<accession>A0A815GB97</accession>
<dbReference type="AlphaFoldDB" id="A0A815GB97"/>
<evidence type="ECO:0008006" key="9">
    <source>
        <dbReference type="Google" id="ProtNLM"/>
    </source>
</evidence>
<dbReference type="PANTHER" id="PTHR45641:SF19">
    <property type="entry name" value="NEPHROCYSTIN-3"/>
    <property type="match status" value="1"/>
</dbReference>
<dbReference type="Proteomes" id="UP000677228">
    <property type="component" value="Unassembled WGS sequence"/>
</dbReference>
<dbReference type="Proteomes" id="UP000682733">
    <property type="component" value="Unassembled WGS sequence"/>
</dbReference>
<dbReference type="EMBL" id="CAJOBA010009733">
    <property type="protein sequence ID" value="CAF3858104.1"/>
    <property type="molecule type" value="Genomic_DNA"/>
</dbReference>
<feature type="repeat" description="TPR" evidence="3">
    <location>
        <begin position="95"/>
        <end position="128"/>
    </location>
</feature>
<dbReference type="EMBL" id="CAJOBC010056618">
    <property type="protein sequence ID" value="CAF4195226.1"/>
    <property type="molecule type" value="Genomic_DNA"/>
</dbReference>
<proteinExistence type="predicted"/>
<protein>
    <recommendedName>
        <fullName evidence="9">Tetratricopeptide repeat protein</fullName>
    </recommendedName>
</protein>
<evidence type="ECO:0000313" key="6">
    <source>
        <dbReference type="EMBL" id="CAF3858104.1"/>
    </source>
</evidence>
<evidence type="ECO:0000313" key="7">
    <source>
        <dbReference type="EMBL" id="CAF4195226.1"/>
    </source>
</evidence>
<dbReference type="Proteomes" id="UP000663829">
    <property type="component" value="Unassembled WGS sequence"/>
</dbReference>
<comment type="caution">
    <text evidence="5">The sequence shown here is derived from an EMBL/GenBank/DDBJ whole genome shotgun (WGS) entry which is preliminary data.</text>
</comment>
<dbReference type="SMART" id="SM00028">
    <property type="entry name" value="TPR"/>
    <property type="match status" value="4"/>
</dbReference>
<dbReference type="PANTHER" id="PTHR45641">
    <property type="entry name" value="TETRATRICOPEPTIDE REPEAT PROTEIN (AFU_ORTHOLOGUE AFUA_6G03870)"/>
    <property type="match status" value="1"/>
</dbReference>
<sequence>MRTSTAKQQQNTYFRFGDNISCKTIEFKDEYHHAWIVKLEVCDSGTIGKDFLDLERSIMPEKSNSIILADLLFIMGYRTKAENYLNQISDVEDVALVHFTLAKIHYNRGDYDLALEHFQISYELMMSEEPPRRIDSATILHSIAYIFNQKNDLFEALVYQQKALDIHLECLVPDDIRLGISYYNVSLALKNINQFDKALSYYQQARIAWSQSLPYDHVLIADSIHSIAAIYYCKRQYREALEYFEEALKLYKRLSSANEGVILKIENVIEDLKGTGSITA</sequence>
<dbReference type="Gene3D" id="1.25.40.10">
    <property type="entry name" value="Tetratricopeptide repeat domain"/>
    <property type="match status" value="2"/>
</dbReference>
<dbReference type="OrthoDB" id="265717at2759"/>
<name>A0A815GB97_9BILA</name>
<evidence type="ECO:0000313" key="8">
    <source>
        <dbReference type="Proteomes" id="UP000663829"/>
    </source>
</evidence>
<gene>
    <name evidence="5" type="ORF">GPM918_LOCUS30245</name>
    <name evidence="4" type="ORF">OVA965_LOCUS19081</name>
    <name evidence="7" type="ORF">SRO942_LOCUS30852</name>
    <name evidence="6" type="ORF">TMI583_LOCUS19096</name>
</gene>
<dbReference type="InterPro" id="IPR011990">
    <property type="entry name" value="TPR-like_helical_dom_sf"/>
</dbReference>
<reference evidence="5" key="1">
    <citation type="submission" date="2021-02" db="EMBL/GenBank/DDBJ databases">
        <authorList>
            <person name="Nowell W R."/>
        </authorList>
    </citation>
    <scope>NUCLEOTIDE SEQUENCE</scope>
</reference>
<dbReference type="SUPFAM" id="SSF48452">
    <property type="entry name" value="TPR-like"/>
    <property type="match status" value="1"/>
</dbReference>
<keyword evidence="8" id="KW-1185">Reference proteome</keyword>
<evidence type="ECO:0000256" key="1">
    <source>
        <dbReference type="ARBA" id="ARBA00022737"/>
    </source>
</evidence>
<evidence type="ECO:0000256" key="2">
    <source>
        <dbReference type="ARBA" id="ARBA00022803"/>
    </source>
</evidence>
<feature type="repeat" description="TPR" evidence="3">
    <location>
        <begin position="221"/>
        <end position="254"/>
    </location>
</feature>
<dbReference type="PROSITE" id="PS50005">
    <property type="entry name" value="TPR"/>
    <property type="match status" value="2"/>
</dbReference>
<keyword evidence="2 3" id="KW-0802">TPR repeat</keyword>
<evidence type="ECO:0000313" key="4">
    <source>
        <dbReference type="EMBL" id="CAF1096551.1"/>
    </source>
</evidence>
<keyword evidence="1" id="KW-0677">Repeat</keyword>